<feature type="compositionally biased region" description="Polar residues" evidence="1">
    <location>
        <begin position="34"/>
        <end position="44"/>
    </location>
</feature>
<comment type="caution">
    <text evidence="2">The sequence shown here is derived from an EMBL/GenBank/DDBJ whole genome shotgun (WGS) entry which is preliminary data.</text>
</comment>
<dbReference type="AlphaFoldDB" id="A0AA38I377"/>
<dbReference type="EMBL" id="JALNTZ010000006">
    <property type="protein sequence ID" value="KAJ3648079.1"/>
    <property type="molecule type" value="Genomic_DNA"/>
</dbReference>
<accession>A0AA38I377</accession>
<sequence>MVKIFRLRRVGCRTKHAVGGSQRERDTQPPPQPLTSETATNKTNVHLRGCHGEEKTTKTAASAGRKRPLEMSGKKEIAGSGNYRGFCGGSVQAALF</sequence>
<dbReference type="Proteomes" id="UP001168821">
    <property type="component" value="Unassembled WGS sequence"/>
</dbReference>
<evidence type="ECO:0000313" key="3">
    <source>
        <dbReference type="Proteomes" id="UP001168821"/>
    </source>
</evidence>
<gene>
    <name evidence="2" type="ORF">Zmor_019915</name>
</gene>
<feature type="region of interest" description="Disordered" evidence="1">
    <location>
        <begin position="14"/>
        <end position="75"/>
    </location>
</feature>
<keyword evidence="3" id="KW-1185">Reference proteome</keyword>
<evidence type="ECO:0000313" key="2">
    <source>
        <dbReference type="EMBL" id="KAJ3648079.1"/>
    </source>
</evidence>
<organism evidence="2 3">
    <name type="scientific">Zophobas morio</name>
    <dbReference type="NCBI Taxonomy" id="2755281"/>
    <lineage>
        <taxon>Eukaryota</taxon>
        <taxon>Metazoa</taxon>
        <taxon>Ecdysozoa</taxon>
        <taxon>Arthropoda</taxon>
        <taxon>Hexapoda</taxon>
        <taxon>Insecta</taxon>
        <taxon>Pterygota</taxon>
        <taxon>Neoptera</taxon>
        <taxon>Endopterygota</taxon>
        <taxon>Coleoptera</taxon>
        <taxon>Polyphaga</taxon>
        <taxon>Cucujiformia</taxon>
        <taxon>Tenebrionidae</taxon>
        <taxon>Zophobas</taxon>
    </lineage>
</organism>
<name>A0AA38I377_9CUCU</name>
<proteinExistence type="predicted"/>
<protein>
    <submittedName>
        <fullName evidence="2">Uncharacterized protein</fullName>
    </submittedName>
</protein>
<evidence type="ECO:0000256" key="1">
    <source>
        <dbReference type="SAM" id="MobiDB-lite"/>
    </source>
</evidence>
<reference evidence="2" key="1">
    <citation type="journal article" date="2023" name="G3 (Bethesda)">
        <title>Whole genome assemblies of Zophobas morio and Tenebrio molitor.</title>
        <authorList>
            <person name="Kaur S."/>
            <person name="Stinson S.A."/>
            <person name="diCenzo G.C."/>
        </authorList>
    </citation>
    <scope>NUCLEOTIDE SEQUENCE</scope>
    <source>
        <strain evidence="2">QUZm001</strain>
    </source>
</reference>